<dbReference type="AlphaFoldDB" id="A0A7G3ZMG6"/>
<dbReference type="GeneID" id="59327968"/>
<dbReference type="InterPro" id="IPR000504">
    <property type="entry name" value="RRM_dom"/>
</dbReference>
<dbReference type="PANTHER" id="PTHR24012">
    <property type="entry name" value="RNA BINDING PROTEIN"/>
    <property type="match status" value="1"/>
</dbReference>
<dbReference type="SUPFAM" id="SSF54928">
    <property type="entry name" value="RNA-binding domain, RBD"/>
    <property type="match status" value="2"/>
</dbReference>
<feature type="compositionally biased region" description="Basic and acidic residues" evidence="4">
    <location>
        <begin position="1"/>
        <end position="12"/>
    </location>
</feature>
<name>A0A7G3ZMG6_9SACH</name>
<sequence length="416" mass="47142">MKRLFEGGDLPRSKKNGAKTGTRREVTTVLVRNLPKSYNQAKVRKYFLDCGEIREVSVSDSLDKSSRLARIQFGRHDEAITALTKTYKRIGQSEITVSLLENCTIWVTNFPPFYTARNVKELVQSVNVVVLSVRLPSLRYDSNRRFAYVDVSSTTEVVTAVEELNGRVIERYRLVVKKSNPLEKAQRTDYGAAERREVMVRQLSKQQLTEQYLRQHFSECGPVESVVVPANQIESSEGYAFITFQDQSAAKAAVQVEKLDGKQVQVILADKKAFIERQKVKRIMTSRLTDDRIIALYPLSDKTSKSQIEALLLDKVIATRDAINEILLVTDRQAAFVSFKEPQVAAKCIISLNGVEFQRQILHCGTVSDLRHPKVDKTQNRPSLGNETPSPKPALEDREDGQKLSNNDFRKMFLGK</sequence>
<dbReference type="GO" id="GO:0003723">
    <property type="term" value="F:RNA binding"/>
    <property type="evidence" value="ECO:0007669"/>
    <property type="project" value="UniProtKB-UniRule"/>
</dbReference>
<evidence type="ECO:0000313" key="6">
    <source>
        <dbReference type="EMBL" id="QLL34702.1"/>
    </source>
</evidence>
<dbReference type="Pfam" id="PF16842">
    <property type="entry name" value="RRM_occluded"/>
    <property type="match status" value="1"/>
</dbReference>
<proteinExistence type="predicted"/>
<feature type="region of interest" description="Disordered" evidence="4">
    <location>
        <begin position="1"/>
        <end position="23"/>
    </location>
</feature>
<reference evidence="6 7" key="1">
    <citation type="submission" date="2020-06" db="EMBL/GenBank/DDBJ databases">
        <title>The yeast mating-type switching endonuclease HO is a domesticated member of an unorthodox homing genetic element family.</title>
        <authorList>
            <person name="Coughlan A.Y."/>
            <person name="Lombardi L."/>
            <person name="Braun-Galleani S."/>
            <person name="Martos A.R."/>
            <person name="Galeote V."/>
            <person name="Bigey F."/>
            <person name="Dequin S."/>
            <person name="Byrne K.P."/>
            <person name="Wolfe K.H."/>
        </authorList>
    </citation>
    <scope>NUCLEOTIDE SEQUENCE [LARGE SCALE GENOMIC DNA]</scope>
    <source>
        <strain evidence="6 7">CBS764</strain>
    </source>
</reference>
<keyword evidence="1" id="KW-0677">Repeat</keyword>
<organism evidence="6 7">
    <name type="scientific">Torulaspora globosa</name>
    <dbReference type="NCBI Taxonomy" id="48254"/>
    <lineage>
        <taxon>Eukaryota</taxon>
        <taxon>Fungi</taxon>
        <taxon>Dikarya</taxon>
        <taxon>Ascomycota</taxon>
        <taxon>Saccharomycotina</taxon>
        <taxon>Saccharomycetes</taxon>
        <taxon>Saccharomycetales</taxon>
        <taxon>Saccharomycetaceae</taxon>
        <taxon>Torulaspora</taxon>
    </lineage>
</organism>
<dbReference type="PROSITE" id="PS50102">
    <property type="entry name" value="RRM"/>
    <property type="match status" value="3"/>
</dbReference>
<dbReference type="InterPro" id="IPR008669">
    <property type="entry name" value="LSM_interact"/>
</dbReference>
<evidence type="ECO:0000259" key="5">
    <source>
        <dbReference type="PROSITE" id="PS50102"/>
    </source>
</evidence>
<dbReference type="RefSeq" id="XP_037141376.1">
    <property type="nucleotide sequence ID" value="XM_037285480.1"/>
</dbReference>
<dbReference type="InterPro" id="IPR035979">
    <property type="entry name" value="RBD_domain_sf"/>
</dbReference>
<dbReference type="OrthoDB" id="360390at2759"/>
<dbReference type="InterPro" id="IPR031766">
    <property type="entry name" value="RRM_occluded"/>
</dbReference>
<dbReference type="KEGG" id="tgb:HG536_0H00770"/>
<dbReference type="EMBL" id="CP059253">
    <property type="protein sequence ID" value="QLL34702.1"/>
    <property type="molecule type" value="Genomic_DNA"/>
</dbReference>
<evidence type="ECO:0000256" key="2">
    <source>
        <dbReference type="ARBA" id="ARBA00022884"/>
    </source>
</evidence>
<dbReference type="Proteomes" id="UP000515788">
    <property type="component" value="Chromosome 8"/>
</dbReference>
<feature type="domain" description="RRM" evidence="5">
    <location>
        <begin position="196"/>
        <end position="280"/>
    </location>
</feature>
<keyword evidence="2 3" id="KW-0694">RNA-binding</keyword>
<dbReference type="InterPro" id="IPR012677">
    <property type="entry name" value="Nucleotide-bd_a/b_plait_sf"/>
</dbReference>
<evidence type="ECO:0000256" key="3">
    <source>
        <dbReference type="PROSITE-ProRule" id="PRU00176"/>
    </source>
</evidence>
<dbReference type="InterPro" id="IPR034397">
    <property type="entry name" value="Prp24_RRM1"/>
</dbReference>
<feature type="compositionally biased region" description="Polar residues" evidence="4">
    <location>
        <begin position="380"/>
        <end position="389"/>
    </location>
</feature>
<dbReference type="CDD" id="cd12296">
    <property type="entry name" value="RRM1_Prp24"/>
    <property type="match status" value="1"/>
</dbReference>
<evidence type="ECO:0000256" key="4">
    <source>
        <dbReference type="SAM" id="MobiDB-lite"/>
    </source>
</evidence>
<feature type="domain" description="RRM" evidence="5">
    <location>
        <begin position="103"/>
        <end position="181"/>
    </location>
</feature>
<accession>A0A7G3ZMG6</accession>
<keyword evidence="7" id="KW-1185">Reference proteome</keyword>
<evidence type="ECO:0000256" key="1">
    <source>
        <dbReference type="ARBA" id="ARBA00022737"/>
    </source>
</evidence>
<dbReference type="Gene3D" id="3.30.70.330">
    <property type="match status" value="4"/>
</dbReference>
<feature type="region of interest" description="Disordered" evidence="4">
    <location>
        <begin position="372"/>
        <end position="416"/>
    </location>
</feature>
<dbReference type="Pfam" id="PF05391">
    <property type="entry name" value="Lsm_interact"/>
    <property type="match status" value="1"/>
</dbReference>
<gene>
    <name evidence="6" type="ORF">HG536_0H00770</name>
</gene>
<protein>
    <recommendedName>
        <fullName evidence="5">RRM domain-containing protein</fullName>
    </recommendedName>
</protein>
<feature type="domain" description="RRM" evidence="5">
    <location>
        <begin position="27"/>
        <end position="102"/>
    </location>
</feature>
<dbReference type="Pfam" id="PF00076">
    <property type="entry name" value="RRM_1"/>
    <property type="match status" value="3"/>
</dbReference>
<dbReference type="CDD" id="cd00590">
    <property type="entry name" value="RRM_SF"/>
    <property type="match status" value="1"/>
</dbReference>
<evidence type="ECO:0000313" key="7">
    <source>
        <dbReference type="Proteomes" id="UP000515788"/>
    </source>
</evidence>
<dbReference type="SMART" id="SM00360">
    <property type="entry name" value="RRM"/>
    <property type="match status" value="4"/>
</dbReference>